<evidence type="ECO:0000259" key="4">
    <source>
        <dbReference type="PROSITE" id="PS50932"/>
    </source>
</evidence>
<dbReference type="PRINTS" id="PR00036">
    <property type="entry name" value="HTHLACI"/>
</dbReference>
<evidence type="ECO:0000256" key="2">
    <source>
        <dbReference type="ARBA" id="ARBA00023125"/>
    </source>
</evidence>
<reference evidence="5 6" key="1">
    <citation type="journal article" date="2014" name="Int. J. Syst. Evol. Microbiol.">
        <title>Complete genome sequence of Corynebacterium casei LMG S-19264T (=DSM 44701T), isolated from a smear-ripened cheese.</title>
        <authorList>
            <consortium name="US DOE Joint Genome Institute (JGI-PGF)"/>
            <person name="Walter F."/>
            <person name="Albersmeier A."/>
            <person name="Kalinowski J."/>
            <person name="Ruckert C."/>
        </authorList>
    </citation>
    <scope>NUCLEOTIDE SEQUENCE [LARGE SCALE GENOMIC DNA]</scope>
    <source>
        <strain evidence="5 6">NBRC 112289</strain>
    </source>
</reference>
<dbReference type="GO" id="GO:0000976">
    <property type="term" value="F:transcription cis-regulatory region binding"/>
    <property type="evidence" value="ECO:0007669"/>
    <property type="project" value="TreeGrafter"/>
</dbReference>
<comment type="caution">
    <text evidence="5">The sequence shown here is derived from an EMBL/GenBank/DDBJ whole genome shotgun (WGS) entry which is preliminary data.</text>
</comment>
<dbReference type="Gene3D" id="3.40.50.2300">
    <property type="match status" value="2"/>
</dbReference>
<dbReference type="AlphaFoldDB" id="A0AA37UFA7"/>
<dbReference type="InterPro" id="IPR010982">
    <property type="entry name" value="Lambda_DNA-bd_dom_sf"/>
</dbReference>
<evidence type="ECO:0000256" key="3">
    <source>
        <dbReference type="ARBA" id="ARBA00023163"/>
    </source>
</evidence>
<dbReference type="SUPFAM" id="SSF53822">
    <property type="entry name" value="Periplasmic binding protein-like I"/>
    <property type="match status" value="1"/>
</dbReference>
<dbReference type="Pfam" id="PF00356">
    <property type="entry name" value="LacI"/>
    <property type="match status" value="1"/>
</dbReference>
<proteinExistence type="predicted"/>
<dbReference type="EMBL" id="BSUL01000001">
    <property type="protein sequence ID" value="GMA28390.1"/>
    <property type="molecule type" value="Genomic_DNA"/>
</dbReference>
<accession>A0AA37UFA7</accession>
<dbReference type="InterPro" id="IPR000843">
    <property type="entry name" value="HTH_LacI"/>
</dbReference>
<dbReference type="CDD" id="cd01392">
    <property type="entry name" value="HTH_LacI"/>
    <property type="match status" value="1"/>
</dbReference>
<organism evidence="5 6">
    <name type="scientific">Arenivirga flava</name>
    <dbReference type="NCBI Taxonomy" id="1930060"/>
    <lineage>
        <taxon>Bacteria</taxon>
        <taxon>Bacillati</taxon>
        <taxon>Actinomycetota</taxon>
        <taxon>Actinomycetes</taxon>
        <taxon>Micrococcales</taxon>
        <taxon>Microbacteriaceae</taxon>
        <taxon>Arenivirga</taxon>
    </lineage>
</organism>
<evidence type="ECO:0000256" key="1">
    <source>
        <dbReference type="ARBA" id="ARBA00023015"/>
    </source>
</evidence>
<dbReference type="SUPFAM" id="SSF47413">
    <property type="entry name" value="lambda repressor-like DNA-binding domains"/>
    <property type="match status" value="1"/>
</dbReference>
<keyword evidence="6" id="KW-1185">Reference proteome</keyword>
<dbReference type="Gene3D" id="1.10.260.40">
    <property type="entry name" value="lambda repressor-like DNA-binding domains"/>
    <property type="match status" value="1"/>
</dbReference>
<keyword evidence="3" id="KW-0804">Transcription</keyword>
<dbReference type="InterPro" id="IPR046335">
    <property type="entry name" value="LacI/GalR-like_sensor"/>
</dbReference>
<name>A0AA37UFA7_9MICO</name>
<dbReference type="InterPro" id="IPR028082">
    <property type="entry name" value="Peripla_BP_I"/>
</dbReference>
<feature type="domain" description="HTH lacI-type" evidence="4">
    <location>
        <begin position="12"/>
        <end position="67"/>
    </location>
</feature>
<dbReference type="PANTHER" id="PTHR30146:SF153">
    <property type="entry name" value="LACTOSE OPERON REPRESSOR"/>
    <property type="match status" value="1"/>
</dbReference>
<dbReference type="Pfam" id="PF13377">
    <property type="entry name" value="Peripla_BP_3"/>
    <property type="match status" value="1"/>
</dbReference>
<dbReference type="PROSITE" id="PS50932">
    <property type="entry name" value="HTH_LACI_2"/>
    <property type="match status" value="1"/>
</dbReference>
<protein>
    <submittedName>
        <fullName evidence="5">Transcriptional regulator</fullName>
    </submittedName>
</protein>
<sequence length="357" mass="38082">MAGEATRSVRRITIGDVARSANVSEATVSKVLNGRRGVGGDTRERVQDVVRELGYVSISERQGSLRRVGEATIEVLLEPHDVDNPYFSTFIGGAVQQAADSAAALLVRPVTSIDERFDLRWAQSVARAGRVGVIELTSAYSAHRENALRAVGLPMVLVDPIDRPRPSTPSIGATNWAGAYEAAQHLLSLGHRRIDYIGGPPKARCDEVRAHGWAAAMGDAGIAVDIEAVPREAYSFEHGLRAATALLQRPDPPTAIFAGSDISAKGVLEAARRLGVLVPRDLSVVGFDDTYLAQTSTPPLTTVHQPIADIGRTAVSTLLRLAAGDALATRRIELATHLVIRDSTAPPSPRNPNEGRP</sequence>
<dbReference type="GO" id="GO:0003700">
    <property type="term" value="F:DNA-binding transcription factor activity"/>
    <property type="evidence" value="ECO:0007669"/>
    <property type="project" value="TreeGrafter"/>
</dbReference>
<dbReference type="SMART" id="SM00354">
    <property type="entry name" value="HTH_LACI"/>
    <property type="match status" value="1"/>
</dbReference>
<evidence type="ECO:0000313" key="5">
    <source>
        <dbReference type="EMBL" id="GMA28390.1"/>
    </source>
</evidence>
<dbReference type="PROSITE" id="PS00356">
    <property type="entry name" value="HTH_LACI_1"/>
    <property type="match status" value="1"/>
</dbReference>
<dbReference type="Proteomes" id="UP001157160">
    <property type="component" value="Unassembled WGS sequence"/>
</dbReference>
<evidence type="ECO:0000313" key="6">
    <source>
        <dbReference type="Proteomes" id="UP001157160"/>
    </source>
</evidence>
<keyword evidence="2" id="KW-0238">DNA-binding</keyword>
<dbReference type="PANTHER" id="PTHR30146">
    <property type="entry name" value="LACI-RELATED TRANSCRIPTIONAL REPRESSOR"/>
    <property type="match status" value="1"/>
</dbReference>
<keyword evidence="1" id="KW-0805">Transcription regulation</keyword>
<gene>
    <name evidence="5" type="ORF">GCM10025874_16430</name>
</gene>